<evidence type="ECO:0000256" key="5">
    <source>
        <dbReference type="ARBA" id="ARBA00015973"/>
    </source>
</evidence>
<gene>
    <name evidence="17" type="primary">LOC115388946</name>
</gene>
<keyword evidence="6 14" id="KW-0813">Transport</keyword>
<feature type="transmembrane region" description="Helical" evidence="15">
    <location>
        <begin position="101"/>
        <end position="119"/>
    </location>
</feature>
<keyword evidence="7" id="KW-1003">Cell membrane</keyword>
<dbReference type="GO" id="GO:0055056">
    <property type="term" value="F:D-glucose transmembrane transporter activity"/>
    <property type="evidence" value="ECO:0007669"/>
    <property type="project" value="TreeGrafter"/>
</dbReference>
<dbReference type="GO" id="GO:0046323">
    <property type="term" value="P:D-glucose import"/>
    <property type="evidence" value="ECO:0007669"/>
    <property type="project" value="TreeGrafter"/>
</dbReference>
<evidence type="ECO:0000256" key="6">
    <source>
        <dbReference type="ARBA" id="ARBA00022448"/>
    </source>
</evidence>
<dbReference type="InterPro" id="IPR005828">
    <property type="entry name" value="MFS_sugar_transport-like"/>
</dbReference>
<dbReference type="InterPro" id="IPR005829">
    <property type="entry name" value="Sugar_transporter_CS"/>
</dbReference>
<keyword evidence="18" id="KW-1185">Reference proteome</keyword>
<dbReference type="AlphaFoldDB" id="A0A672GRR8"/>
<evidence type="ECO:0000256" key="13">
    <source>
        <dbReference type="ARBA" id="ARBA00031099"/>
    </source>
</evidence>
<evidence type="ECO:0000256" key="2">
    <source>
        <dbReference type="ARBA" id="ARBA00004135"/>
    </source>
</evidence>
<comment type="catalytic activity">
    <reaction evidence="1">
        <text>D-fructose(out) = D-fructose(in)</text>
        <dbReference type="Rhea" id="RHEA:60372"/>
        <dbReference type="ChEBI" id="CHEBI:37721"/>
    </reaction>
</comment>
<feature type="transmembrane region" description="Helical" evidence="15">
    <location>
        <begin position="439"/>
        <end position="459"/>
    </location>
</feature>
<evidence type="ECO:0000256" key="4">
    <source>
        <dbReference type="ARBA" id="ARBA00007004"/>
    </source>
</evidence>
<evidence type="ECO:0000256" key="15">
    <source>
        <dbReference type="SAM" id="Phobius"/>
    </source>
</evidence>
<feature type="transmembrane region" description="Helical" evidence="15">
    <location>
        <begin position="371"/>
        <end position="389"/>
    </location>
</feature>
<evidence type="ECO:0000256" key="7">
    <source>
        <dbReference type="ARBA" id="ARBA00022475"/>
    </source>
</evidence>
<comment type="subcellular location">
    <subcellularLocation>
        <location evidence="2">Cell membrane</location>
        <location evidence="2">Sarcolemma</location>
    </subcellularLocation>
    <subcellularLocation>
        <location evidence="3">Cell membrane</location>
        <topology evidence="3">Multi-pass membrane protein</topology>
    </subcellularLocation>
</comment>
<feature type="transmembrane region" description="Helical" evidence="15">
    <location>
        <begin position="313"/>
        <end position="336"/>
    </location>
</feature>
<reference evidence="17" key="2">
    <citation type="submission" date="2025-08" db="UniProtKB">
        <authorList>
            <consortium name="Ensembl"/>
        </authorList>
    </citation>
    <scope>IDENTIFICATION</scope>
</reference>
<sequence>MICGFSFLLHLQTRGNALLLIIILGVGGTFQSGYHVTGLSSPSPFIKSFINSSWYERHREIPTPETVTMIWSLIVSLHAIGGLCGAVSVKFIAGIMGGKKGVICSSCVSIAAAVIMLMSKTANSFEMIIVARILFGYASGLGGSLHMMYLGEISPKKIRGQITLTSANFVSLGKLSGQFFGLSEILGREDMWNVVLSLPAVFSVVQVVVFPFLPESPRHLFIEKGDEVACKKALQSLWGPGEYKQEMDEMLVEQAAIEAAPPKSPLQLLRDRTVWWQLLTMVLIYWFNQLSGMSAISVFSFDIFMESGIPEHAIRYVTLSLGVCEIITSMSSSLVIDRLGRRPLFWGGYGAMSLIWILVTITMNLKNSYSWVSYISAFMIVLIIVSFCGGPAGTGTLSSEIFIQSDRLSAFAIVGLLRWLAIAVIGFMFPFLIKALGSYSFVLFACMCLLASLYTFFILPETKGKTVLEISQEFNAITVCRKSSPEEQTVETTL</sequence>
<accession>A0A672GRR8</accession>
<keyword evidence="11 15" id="KW-0472">Membrane</keyword>
<feature type="transmembrane region" description="Helical" evidence="15">
    <location>
        <begin position="274"/>
        <end position="301"/>
    </location>
</feature>
<dbReference type="InParanoid" id="A0A672GRR8"/>
<dbReference type="GO" id="GO:1990539">
    <property type="term" value="P:fructose import across plasma membrane"/>
    <property type="evidence" value="ECO:0007669"/>
    <property type="project" value="UniProtKB-ARBA"/>
</dbReference>
<evidence type="ECO:0000256" key="10">
    <source>
        <dbReference type="ARBA" id="ARBA00022989"/>
    </source>
</evidence>
<feature type="transmembrane region" description="Helical" evidence="15">
    <location>
        <begin position="125"/>
        <end position="150"/>
    </location>
</feature>
<evidence type="ECO:0000256" key="11">
    <source>
        <dbReference type="ARBA" id="ARBA00023136"/>
    </source>
</evidence>
<dbReference type="GO" id="GO:0042383">
    <property type="term" value="C:sarcolemma"/>
    <property type="evidence" value="ECO:0007669"/>
    <property type="project" value="UniProtKB-SubCell"/>
</dbReference>
<dbReference type="InterPro" id="IPR045263">
    <property type="entry name" value="GLUT"/>
</dbReference>
<protein>
    <recommendedName>
        <fullName evidence="5">Solute carrier family 2, facilitated glucose transporter member 5</fullName>
    </recommendedName>
    <alternativeName>
        <fullName evidence="13">Fructose transporter</fullName>
    </alternativeName>
    <alternativeName>
        <fullName evidence="12">Glucose transporter type 5, small intestine</fullName>
    </alternativeName>
</protein>
<keyword evidence="8" id="KW-0762">Sugar transport</keyword>
<dbReference type="Proteomes" id="UP000472267">
    <property type="component" value="Chromosome 5"/>
</dbReference>
<keyword evidence="9 15" id="KW-0812">Transmembrane</keyword>
<dbReference type="Ensembl" id="ENSSFAT00005020463.1">
    <property type="protein sequence ID" value="ENSSFAP00005019680.1"/>
    <property type="gene ID" value="ENSSFAG00005010280.1"/>
</dbReference>
<dbReference type="GO" id="GO:0005353">
    <property type="term" value="F:fructose transmembrane transporter activity"/>
    <property type="evidence" value="ECO:0007669"/>
    <property type="project" value="UniProtKB-ARBA"/>
</dbReference>
<evidence type="ECO:0000256" key="3">
    <source>
        <dbReference type="ARBA" id="ARBA00004651"/>
    </source>
</evidence>
<reference evidence="17" key="3">
    <citation type="submission" date="2025-09" db="UniProtKB">
        <authorList>
            <consortium name="Ensembl"/>
        </authorList>
    </citation>
    <scope>IDENTIFICATION</scope>
</reference>
<dbReference type="NCBIfam" id="TIGR00879">
    <property type="entry name" value="SP"/>
    <property type="match status" value="1"/>
</dbReference>
<feature type="transmembrane region" description="Helical" evidence="15">
    <location>
        <begin position="343"/>
        <end position="365"/>
    </location>
</feature>
<evidence type="ECO:0000313" key="18">
    <source>
        <dbReference type="Proteomes" id="UP000472267"/>
    </source>
</evidence>
<dbReference type="Gene3D" id="1.20.1250.20">
    <property type="entry name" value="MFS general substrate transporter like domains"/>
    <property type="match status" value="1"/>
</dbReference>
<feature type="transmembrane region" description="Helical" evidence="15">
    <location>
        <begin position="69"/>
        <end position="89"/>
    </location>
</feature>
<dbReference type="SUPFAM" id="SSF103473">
    <property type="entry name" value="MFS general substrate transporter"/>
    <property type="match status" value="1"/>
</dbReference>
<reference evidence="17" key="1">
    <citation type="submission" date="2019-06" db="EMBL/GenBank/DDBJ databases">
        <authorList>
            <consortium name="Wellcome Sanger Institute Data Sharing"/>
        </authorList>
    </citation>
    <scope>NUCLEOTIDE SEQUENCE [LARGE SCALE GENOMIC DNA]</scope>
</reference>
<dbReference type="InterPro" id="IPR020846">
    <property type="entry name" value="MFS_dom"/>
</dbReference>
<dbReference type="PANTHER" id="PTHR23503">
    <property type="entry name" value="SOLUTE CARRIER FAMILY 2"/>
    <property type="match status" value="1"/>
</dbReference>
<evidence type="ECO:0000256" key="14">
    <source>
        <dbReference type="RuleBase" id="RU003346"/>
    </source>
</evidence>
<evidence type="ECO:0000256" key="8">
    <source>
        <dbReference type="ARBA" id="ARBA00022597"/>
    </source>
</evidence>
<evidence type="ECO:0000256" key="1">
    <source>
        <dbReference type="ARBA" id="ARBA00000590"/>
    </source>
</evidence>
<organism evidence="17 18">
    <name type="scientific">Salarias fasciatus</name>
    <name type="common">Jewelled blenny</name>
    <name type="synonym">Blennius fasciatus</name>
    <dbReference type="NCBI Taxonomy" id="181472"/>
    <lineage>
        <taxon>Eukaryota</taxon>
        <taxon>Metazoa</taxon>
        <taxon>Chordata</taxon>
        <taxon>Craniata</taxon>
        <taxon>Vertebrata</taxon>
        <taxon>Euteleostomi</taxon>
        <taxon>Actinopterygii</taxon>
        <taxon>Neopterygii</taxon>
        <taxon>Teleostei</taxon>
        <taxon>Neoteleostei</taxon>
        <taxon>Acanthomorphata</taxon>
        <taxon>Ovalentaria</taxon>
        <taxon>Blenniimorphae</taxon>
        <taxon>Blenniiformes</taxon>
        <taxon>Blennioidei</taxon>
        <taxon>Blenniidae</taxon>
        <taxon>Salariinae</taxon>
        <taxon>Salarias</taxon>
    </lineage>
</organism>
<dbReference type="Pfam" id="PF00083">
    <property type="entry name" value="Sugar_tr"/>
    <property type="match status" value="1"/>
</dbReference>
<dbReference type="PROSITE" id="PS50850">
    <property type="entry name" value="MFS"/>
    <property type="match status" value="1"/>
</dbReference>
<feature type="transmembrane region" description="Helical" evidence="15">
    <location>
        <begin position="410"/>
        <end position="433"/>
    </location>
</feature>
<dbReference type="InterPro" id="IPR036259">
    <property type="entry name" value="MFS_trans_sf"/>
</dbReference>
<dbReference type="FunFam" id="1.20.1250.20:FF:001511">
    <property type="entry name" value="Solute carrier family 2, facilitated glucose transporter member 5"/>
    <property type="match status" value="1"/>
</dbReference>
<feature type="domain" description="Major facilitator superfamily (MFS) profile" evidence="16">
    <location>
        <begin position="21"/>
        <end position="463"/>
    </location>
</feature>
<dbReference type="PROSITE" id="PS00216">
    <property type="entry name" value="SUGAR_TRANSPORT_1"/>
    <property type="match status" value="1"/>
</dbReference>
<evidence type="ECO:0000313" key="17">
    <source>
        <dbReference type="Ensembl" id="ENSSFAP00005019680.1"/>
    </source>
</evidence>
<proteinExistence type="inferred from homology"/>
<keyword evidence="10 15" id="KW-1133">Transmembrane helix</keyword>
<dbReference type="PANTHER" id="PTHR23503:SF130">
    <property type="entry name" value="SOLUTE CARRIER FAMILY 2 (FACILITATED GLUCOSE TRANSPORTER), MEMBER 9-LIKE 1"/>
    <property type="match status" value="1"/>
</dbReference>
<comment type="similarity">
    <text evidence="4">Belongs to the major facilitator superfamily. Sugar transporter (TC 2.A.1.1) family. Glucose transporter subfamily.</text>
</comment>
<dbReference type="OMA" id="ANGWYMT"/>
<name>A0A672GRR8_SALFA</name>
<dbReference type="GO" id="GO:0070837">
    <property type="term" value="P:dehydroascorbic acid transport"/>
    <property type="evidence" value="ECO:0007669"/>
    <property type="project" value="TreeGrafter"/>
</dbReference>
<dbReference type="InterPro" id="IPR003663">
    <property type="entry name" value="Sugar/inositol_transpt"/>
</dbReference>
<evidence type="ECO:0000256" key="12">
    <source>
        <dbReference type="ARBA" id="ARBA00029961"/>
    </source>
</evidence>
<evidence type="ECO:0000259" key="16">
    <source>
        <dbReference type="PROSITE" id="PS50850"/>
    </source>
</evidence>
<evidence type="ECO:0000256" key="9">
    <source>
        <dbReference type="ARBA" id="ARBA00022692"/>
    </source>
</evidence>
<feature type="transmembrane region" description="Helical" evidence="15">
    <location>
        <begin position="17"/>
        <end position="34"/>
    </location>
</feature>